<reference evidence="3" key="1">
    <citation type="journal article" date="2014" name="Int. J. Syst. Evol. Microbiol.">
        <title>Complete genome sequence of Corynebacterium casei LMG S-19264T (=DSM 44701T), isolated from a smear-ripened cheese.</title>
        <authorList>
            <consortium name="US DOE Joint Genome Institute (JGI-PGF)"/>
            <person name="Walter F."/>
            <person name="Albersmeier A."/>
            <person name="Kalinowski J."/>
            <person name="Ruckert C."/>
        </authorList>
    </citation>
    <scope>NUCLEOTIDE SEQUENCE</scope>
    <source>
        <strain evidence="3">CGMCC 4.7110</strain>
    </source>
</reference>
<feature type="region of interest" description="Disordered" evidence="1">
    <location>
        <begin position="199"/>
        <end position="350"/>
    </location>
</feature>
<sequence>MTGDDGAEPAAAETDGGGAAGADGGGAAGAAGADGVSGSAGVAGATGSAGATEVLRAAGPSRNPWSVVEPPIPVFIRDRAPDPVNDPDEVTVQNDVGSVRIRPTGPPGPTGPTGSPGPTRPLWPAARTWPTRPRAADASGAIDGIAASGPAPVAAPVPAPVFVDESGRRSRRFRRIGMAVGLVCAVYAVVIVATLLSGSSDAPWLPVPGQNGDRPAGRVDDSPRPSHPSRSSDDGASVAGPPVNGGTTPSAGASPRAPGAGTGTARPSASASARPTSSAGLTGSSPKPGSPSASASPSAVTPSSDAPASPASSPPPVSPSESAAPTGGPVAQGAAPHTGAAAASAPAPVL</sequence>
<evidence type="ECO:0000313" key="3">
    <source>
        <dbReference type="EMBL" id="GGN38604.1"/>
    </source>
</evidence>
<protein>
    <submittedName>
        <fullName evidence="3">Uncharacterized protein</fullName>
    </submittedName>
</protein>
<proteinExistence type="predicted"/>
<gene>
    <name evidence="3" type="ORF">GCM10011578_084160</name>
</gene>
<comment type="caution">
    <text evidence="3">The sequence shown here is derived from an EMBL/GenBank/DDBJ whole genome shotgun (WGS) entry which is preliminary data.</text>
</comment>
<keyword evidence="2" id="KW-0812">Transmembrane</keyword>
<accession>A0A917XM69</accession>
<feature type="region of interest" description="Disordered" evidence="1">
    <location>
        <begin position="98"/>
        <end position="121"/>
    </location>
</feature>
<feature type="compositionally biased region" description="Low complexity" evidence="1">
    <location>
        <begin position="1"/>
        <end position="14"/>
    </location>
</feature>
<dbReference type="EMBL" id="BMML01000028">
    <property type="protein sequence ID" value="GGN38604.1"/>
    <property type="molecule type" value="Genomic_DNA"/>
</dbReference>
<dbReference type="RefSeq" id="WP_189268223.1">
    <property type="nucleotide sequence ID" value="NZ_BMML01000028.1"/>
</dbReference>
<keyword evidence="4" id="KW-1185">Reference proteome</keyword>
<evidence type="ECO:0000313" key="4">
    <source>
        <dbReference type="Proteomes" id="UP000653411"/>
    </source>
</evidence>
<dbReference type="Proteomes" id="UP000653411">
    <property type="component" value="Unassembled WGS sequence"/>
</dbReference>
<feature type="compositionally biased region" description="Basic and acidic residues" evidence="1">
    <location>
        <begin position="215"/>
        <end position="224"/>
    </location>
</feature>
<dbReference type="AlphaFoldDB" id="A0A917XM69"/>
<feature type="compositionally biased region" description="Gly residues" evidence="1">
    <location>
        <begin position="15"/>
        <end position="29"/>
    </location>
</feature>
<feature type="transmembrane region" description="Helical" evidence="2">
    <location>
        <begin position="176"/>
        <end position="196"/>
    </location>
</feature>
<reference evidence="3" key="2">
    <citation type="submission" date="2020-09" db="EMBL/GenBank/DDBJ databases">
        <authorList>
            <person name="Sun Q."/>
            <person name="Zhou Y."/>
        </authorList>
    </citation>
    <scope>NUCLEOTIDE SEQUENCE</scope>
    <source>
        <strain evidence="3">CGMCC 4.7110</strain>
    </source>
</reference>
<evidence type="ECO:0000256" key="1">
    <source>
        <dbReference type="SAM" id="MobiDB-lite"/>
    </source>
</evidence>
<feature type="compositionally biased region" description="Low complexity" evidence="1">
    <location>
        <begin position="319"/>
        <end position="350"/>
    </location>
</feature>
<keyword evidence="2" id="KW-0472">Membrane</keyword>
<keyword evidence="2" id="KW-1133">Transmembrane helix</keyword>
<feature type="compositionally biased region" description="Low complexity" evidence="1">
    <location>
        <begin position="30"/>
        <end position="47"/>
    </location>
</feature>
<evidence type="ECO:0000256" key="2">
    <source>
        <dbReference type="SAM" id="Phobius"/>
    </source>
</evidence>
<organism evidence="3 4">
    <name type="scientific">Streptomyces fuscichromogenes</name>
    <dbReference type="NCBI Taxonomy" id="1324013"/>
    <lineage>
        <taxon>Bacteria</taxon>
        <taxon>Bacillati</taxon>
        <taxon>Actinomycetota</taxon>
        <taxon>Actinomycetes</taxon>
        <taxon>Kitasatosporales</taxon>
        <taxon>Streptomycetaceae</taxon>
        <taxon>Streptomyces</taxon>
    </lineage>
</organism>
<feature type="compositionally biased region" description="Low complexity" evidence="1">
    <location>
        <begin position="247"/>
        <end position="311"/>
    </location>
</feature>
<feature type="region of interest" description="Disordered" evidence="1">
    <location>
        <begin position="1"/>
        <end position="47"/>
    </location>
</feature>
<name>A0A917XM69_9ACTN</name>